<dbReference type="PANTHER" id="PTHR23070">
    <property type="entry name" value="BCS1 AAA-TYPE ATPASE"/>
    <property type="match status" value="1"/>
</dbReference>
<accession>A0A5A7PPD6</accession>
<dbReference type="Proteomes" id="UP000325081">
    <property type="component" value="Unassembled WGS sequence"/>
</dbReference>
<comment type="caution">
    <text evidence="1">The sequence shown here is derived from an EMBL/GenBank/DDBJ whole genome shotgun (WGS) entry which is preliminary data.</text>
</comment>
<protein>
    <submittedName>
        <fullName evidence="1">P-loop containing nucleoside triphosphatehydrolases superfamily protein</fullName>
    </submittedName>
</protein>
<dbReference type="OrthoDB" id="1305024at2759"/>
<evidence type="ECO:0000313" key="1">
    <source>
        <dbReference type="EMBL" id="GER34733.1"/>
    </source>
</evidence>
<gene>
    <name evidence="1" type="ORF">STAS_10979</name>
</gene>
<dbReference type="InterPro" id="IPR050747">
    <property type="entry name" value="Mitochondrial_chaperone_BCS1"/>
</dbReference>
<keyword evidence="1" id="KW-0378">Hydrolase</keyword>
<name>A0A5A7PPD6_STRAF</name>
<dbReference type="GO" id="GO:0016787">
    <property type="term" value="F:hydrolase activity"/>
    <property type="evidence" value="ECO:0007669"/>
    <property type="project" value="UniProtKB-KW"/>
</dbReference>
<dbReference type="EMBL" id="BKCP01004949">
    <property type="protein sequence ID" value="GER34733.1"/>
    <property type="molecule type" value="Genomic_DNA"/>
</dbReference>
<keyword evidence="2" id="KW-1185">Reference proteome</keyword>
<evidence type="ECO:0000313" key="2">
    <source>
        <dbReference type="Proteomes" id="UP000325081"/>
    </source>
</evidence>
<dbReference type="AlphaFoldDB" id="A0A5A7PPD6"/>
<proteinExistence type="predicted"/>
<reference evidence="2" key="1">
    <citation type="journal article" date="2019" name="Curr. Biol.">
        <title>Genome Sequence of Striga asiatica Provides Insight into the Evolution of Plant Parasitism.</title>
        <authorList>
            <person name="Yoshida S."/>
            <person name="Kim S."/>
            <person name="Wafula E.K."/>
            <person name="Tanskanen J."/>
            <person name="Kim Y.M."/>
            <person name="Honaas L."/>
            <person name="Yang Z."/>
            <person name="Spallek T."/>
            <person name="Conn C.E."/>
            <person name="Ichihashi Y."/>
            <person name="Cheong K."/>
            <person name="Cui S."/>
            <person name="Der J.P."/>
            <person name="Gundlach H."/>
            <person name="Jiao Y."/>
            <person name="Hori C."/>
            <person name="Ishida J.K."/>
            <person name="Kasahara H."/>
            <person name="Kiba T."/>
            <person name="Kim M.S."/>
            <person name="Koo N."/>
            <person name="Laohavisit A."/>
            <person name="Lee Y.H."/>
            <person name="Lumba S."/>
            <person name="McCourt P."/>
            <person name="Mortimer J.C."/>
            <person name="Mutuku J.M."/>
            <person name="Nomura T."/>
            <person name="Sasaki-Sekimoto Y."/>
            <person name="Seto Y."/>
            <person name="Wang Y."/>
            <person name="Wakatake T."/>
            <person name="Sakakibara H."/>
            <person name="Demura T."/>
            <person name="Yamaguchi S."/>
            <person name="Yoneyama K."/>
            <person name="Manabe R.I."/>
            <person name="Nelson D.C."/>
            <person name="Schulman A.H."/>
            <person name="Timko M.P."/>
            <person name="dePamphilis C.W."/>
            <person name="Choi D."/>
            <person name="Shirasu K."/>
        </authorList>
    </citation>
    <scope>NUCLEOTIDE SEQUENCE [LARGE SCALE GENOMIC DNA]</scope>
    <source>
        <strain evidence="2">cv. UVA1</strain>
    </source>
</reference>
<organism evidence="1 2">
    <name type="scientific">Striga asiatica</name>
    <name type="common">Asiatic witchweed</name>
    <name type="synonym">Buchnera asiatica</name>
    <dbReference type="NCBI Taxonomy" id="4170"/>
    <lineage>
        <taxon>Eukaryota</taxon>
        <taxon>Viridiplantae</taxon>
        <taxon>Streptophyta</taxon>
        <taxon>Embryophyta</taxon>
        <taxon>Tracheophyta</taxon>
        <taxon>Spermatophyta</taxon>
        <taxon>Magnoliopsida</taxon>
        <taxon>eudicotyledons</taxon>
        <taxon>Gunneridae</taxon>
        <taxon>Pentapetalae</taxon>
        <taxon>asterids</taxon>
        <taxon>lamiids</taxon>
        <taxon>Lamiales</taxon>
        <taxon>Orobanchaceae</taxon>
        <taxon>Buchnereae</taxon>
        <taxon>Striga</taxon>
    </lineage>
</organism>
<sequence>MDVHIHMSYCTSCGKKLPGNYRNLLMPKAELLIASTKVTLAEVDEQLLKCDDPTNSLEGLIKFLDQKKLNLDVTNGVESNLETGLGFDELNEILKKAPEEMSERILKKDEAANALKILIGFLEEIGADKGKHCGASFESSAAIVLESGKQDEIETEV</sequence>